<keyword evidence="7 8" id="KW-0503">Monooxygenase</keyword>
<comment type="cofactor">
    <cofactor evidence="1">
        <name>FAD</name>
        <dbReference type="ChEBI" id="CHEBI:57692"/>
    </cofactor>
</comment>
<keyword evidence="9" id="KW-1185">Reference proteome</keyword>
<dbReference type="InterPro" id="IPR051820">
    <property type="entry name" value="FAD-binding_MO"/>
</dbReference>
<dbReference type="SUPFAM" id="SSF51905">
    <property type="entry name" value="FAD/NAD(P)-binding domain"/>
    <property type="match status" value="1"/>
</dbReference>
<dbReference type="RefSeq" id="WP_077401845.1">
    <property type="nucleotide sequence ID" value="NZ_CP019650.1"/>
</dbReference>
<dbReference type="InterPro" id="IPR020946">
    <property type="entry name" value="Flavin_mOase-like"/>
</dbReference>
<gene>
    <name evidence="8" type="ORF">Mag101_05365</name>
</gene>
<proteinExistence type="inferred from homology"/>
<evidence type="ECO:0000256" key="2">
    <source>
        <dbReference type="ARBA" id="ARBA00010139"/>
    </source>
</evidence>
<protein>
    <submittedName>
        <fullName evidence="8">FAD-containing monooxygenase EthA</fullName>
    </submittedName>
</protein>
<sequence length="507" mass="57037">MRTQHFDTLIIGAGLSGIGTACHLMRDCPDTDFAILERRQQIGGTWDLFRYPGVRSDSDMFSFGFSFRPWNGLKTMADGESIRRYIEDTAAEYRVTNKIHFGVNLSEANWDSAQQRWQLLGERRSPAEEGAVIEPVQFTCNVLISCTGYYDYQAGYQPEFSGMHDFQGQWIHPQHWPQDLDYENKRVVVIGSGATAVTLVPAMAEQAAHVTMLQRSPTYVLSVPAEDKLTHWLKQWIPEQWAYGMARRRNITLHRWMFKAAKRWPQLVRKLMLRGVRKALGEGQNTTHFTPRYAPWDQRLCAIPDGDLFEAINAGKASVVTEEIDCITESGIRLKNGDHLPADIIVSATGLKLQLLGGLALKLDGETVDTRNRLTYKGVLMEGVPNMAWVFGYTNAAWTLKADLAAGYISRLLNHLRDTGQGQFIAVDKENCVGDSSVMSALQSGYVERADHLLPRQGTRYPWKLLNDYPKDRKIMLEAPIMDGILKFSASCVAEKPSAEEETAPTG</sequence>
<keyword evidence="4" id="KW-0274">FAD</keyword>
<dbReference type="PANTHER" id="PTHR43872:SF1">
    <property type="entry name" value="MONOOXYGENASE, PUTATIVE (AFU_ORTHOLOGUE AFUA_8G02570)-RELATED"/>
    <property type="match status" value="1"/>
</dbReference>
<dbReference type="AlphaFoldDB" id="A0A1Q2M323"/>
<dbReference type="Proteomes" id="UP000188219">
    <property type="component" value="Chromosome"/>
</dbReference>
<comment type="similarity">
    <text evidence="2">Belongs to the FAD-binding monooxygenase family.</text>
</comment>
<dbReference type="Pfam" id="PF13450">
    <property type="entry name" value="NAD_binding_8"/>
    <property type="match status" value="1"/>
</dbReference>
<organism evidence="8 9">
    <name type="scientific">Microbulbifer agarilyticus</name>
    <dbReference type="NCBI Taxonomy" id="260552"/>
    <lineage>
        <taxon>Bacteria</taxon>
        <taxon>Pseudomonadati</taxon>
        <taxon>Pseudomonadota</taxon>
        <taxon>Gammaproteobacteria</taxon>
        <taxon>Cellvibrionales</taxon>
        <taxon>Microbulbiferaceae</taxon>
        <taxon>Microbulbifer</taxon>
    </lineage>
</organism>
<dbReference type="InterPro" id="IPR036188">
    <property type="entry name" value="FAD/NAD-bd_sf"/>
</dbReference>
<dbReference type="EMBL" id="CP019650">
    <property type="protein sequence ID" value="AQQ67135.1"/>
    <property type="molecule type" value="Genomic_DNA"/>
</dbReference>
<evidence type="ECO:0000256" key="7">
    <source>
        <dbReference type="ARBA" id="ARBA00023033"/>
    </source>
</evidence>
<dbReference type="FunFam" id="3.50.50.60:FF:000228">
    <property type="entry name" value="FAD-containing monooxygenase EthA"/>
    <property type="match status" value="1"/>
</dbReference>
<keyword evidence="6" id="KW-0560">Oxidoreductase</keyword>
<dbReference type="Gene3D" id="3.50.50.60">
    <property type="entry name" value="FAD/NAD(P)-binding domain"/>
    <property type="match status" value="3"/>
</dbReference>
<reference evidence="8" key="1">
    <citation type="submission" date="2017-02" db="EMBL/GenBank/DDBJ databases">
        <title>Genome of Microbulbifer agarilyticus GP101.</title>
        <authorList>
            <person name="Jung J."/>
            <person name="Bae S.S."/>
            <person name="Baek K."/>
        </authorList>
    </citation>
    <scope>NUCLEOTIDE SEQUENCE [LARGE SCALE GENOMIC DNA]</scope>
    <source>
        <strain evidence="8">GP101</strain>
    </source>
</reference>
<evidence type="ECO:0000313" key="9">
    <source>
        <dbReference type="Proteomes" id="UP000188219"/>
    </source>
</evidence>
<dbReference type="STRING" id="260552.Mag101_05365"/>
<dbReference type="KEGG" id="maga:Mag101_05365"/>
<evidence type="ECO:0000256" key="6">
    <source>
        <dbReference type="ARBA" id="ARBA00023002"/>
    </source>
</evidence>
<evidence type="ECO:0000256" key="1">
    <source>
        <dbReference type="ARBA" id="ARBA00001974"/>
    </source>
</evidence>
<name>A0A1Q2M323_9GAMM</name>
<dbReference type="PANTHER" id="PTHR43872">
    <property type="entry name" value="MONOOXYGENASE, PUTATIVE (AFU_ORTHOLOGUE AFUA_8G02570)-RELATED"/>
    <property type="match status" value="1"/>
</dbReference>
<keyword evidence="3" id="KW-0285">Flavoprotein</keyword>
<dbReference type="GO" id="GO:0004499">
    <property type="term" value="F:N,N-dimethylaniline monooxygenase activity"/>
    <property type="evidence" value="ECO:0007669"/>
    <property type="project" value="InterPro"/>
</dbReference>
<evidence type="ECO:0000256" key="5">
    <source>
        <dbReference type="ARBA" id="ARBA00022857"/>
    </source>
</evidence>
<accession>A0A1Q2M323</accession>
<dbReference type="GO" id="GO:0050660">
    <property type="term" value="F:flavin adenine dinucleotide binding"/>
    <property type="evidence" value="ECO:0007669"/>
    <property type="project" value="InterPro"/>
</dbReference>
<keyword evidence="5" id="KW-0521">NADP</keyword>
<evidence type="ECO:0000256" key="3">
    <source>
        <dbReference type="ARBA" id="ARBA00022630"/>
    </source>
</evidence>
<dbReference type="eggNOG" id="COG2072">
    <property type="taxonomic scope" value="Bacteria"/>
</dbReference>
<dbReference type="Pfam" id="PF00743">
    <property type="entry name" value="FMO-like"/>
    <property type="match status" value="1"/>
</dbReference>
<dbReference type="PROSITE" id="PS51257">
    <property type="entry name" value="PROKAR_LIPOPROTEIN"/>
    <property type="match status" value="1"/>
</dbReference>
<dbReference type="GO" id="GO:0050661">
    <property type="term" value="F:NADP binding"/>
    <property type="evidence" value="ECO:0007669"/>
    <property type="project" value="InterPro"/>
</dbReference>
<evidence type="ECO:0000256" key="4">
    <source>
        <dbReference type="ARBA" id="ARBA00022827"/>
    </source>
</evidence>
<evidence type="ECO:0000313" key="8">
    <source>
        <dbReference type="EMBL" id="AQQ67135.1"/>
    </source>
</evidence>